<dbReference type="PANTHER" id="PTHR35713">
    <property type="entry name" value="ARGININE/SERINE-RICH-LIKE SPLICING FACTOR"/>
    <property type="match status" value="1"/>
</dbReference>
<accession>A0A453P345</accession>
<dbReference type="Gramene" id="AET6Gv20589800.2">
    <property type="protein sequence ID" value="AET6Gv20589800.2"/>
    <property type="gene ID" value="AET6Gv20589800"/>
</dbReference>
<evidence type="ECO:0000256" key="1">
    <source>
        <dbReference type="SAM" id="SignalP"/>
    </source>
</evidence>
<feature type="signal peptide" evidence="1">
    <location>
        <begin position="1"/>
        <end position="22"/>
    </location>
</feature>
<dbReference type="PANTHER" id="PTHR35713:SF1">
    <property type="entry name" value="ARGININE_SERINE-RICH-LIKE SPLICING FACTOR"/>
    <property type="match status" value="1"/>
</dbReference>
<reference evidence="2" key="3">
    <citation type="journal article" date="2017" name="Nature">
        <title>Genome sequence of the progenitor of the wheat D genome Aegilops tauschii.</title>
        <authorList>
            <person name="Luo M.C."/>
            <person name="Gu Y.Q."/>
            <person name="Puiu D."/>
            <person name="Wang H."/>
            <person name="Twardziok S.O."/>
            <person name="Deal K.R."/>
            <person name="Huo N."/>
            <person name="Zhu T."/>
            <person name="Wang L."/>
            <person name="Wang Y."/>
            <person name="McGuire P.E."/>
            <person name="Liu S."/>
            <person name="Long H."/>
            <person name="Ramasamy R.K."/>
            <person name="Rodriguez J.C."/>
            <person name="Van S.L."/>
            <person name="Yuan L."/>
            <person name="Wang Z."/>
            <person name="Xia Z."/>
            <person name="Xiao L."/>
            <person name="Anderson O.D."/>
            <person name="Ouyang S."/>
            <person name="Liang Y."/>
            <person name="Zimin A.V."/>
            <person name="Pertea G."/>
            <person name="Qi P."/>
            <person name="Bennetzen J.L."/>
            <person name="Dai X."/>
            <person name="Dawson M.W."/>
            <person name="Muller H.G."/>
            <person name="Kugler K."/>
            <person name="Rivarola-Duarte L."/>
            <person name="Spannagl M."/>
            <person name="Mayer K.F.X."/>
            <person name="Lu F.H."/>
            <person name="Bevan M.W."/>
            <person name="Leroy P."/>
            <person name="Li P."/>
            <person name="You F.M."/>
            <person name="Sun Q."/>
            <person name="Liu Z."/>
            <person name="Lyons E."/>
            <person name="Wicker T."/>
            <person name="Salzberg S.L."/>
            <person name="Devos K.M."/>
            <person name="Dvorak J."/>
        </authorList>
    </citation>
    <scope>NUCLEOTIDE SEQUENCE [LARGE SCALE GENOMIC DNA]</scope>
    <source>
        <strain evidence="2">cv. AL8/78</strain>
    </source>
</reference>
<dbReference type="AlphaFoldDB" id="A0A453P345"/>
<dbReference type="Proteomes" id="UP000015105">
    <property type="component" value="Chromosome 6D"/>
</dbReference>
<organism evidence="2 3">
    <name type="scientific">Aegilops tauschii subsp. strangulata</name>
    <name type="common">Goatgrass</name>
    <dbReference type="NCBI Taxonomy" id="200361"/>
    <lineage>
        <taxon>Eukaryota</taxon>
        <taxon>Viridiplantae</taxon>
        <taxon>Streptophyta</taxon>
        <taxon>Embryophyta</taxon>
        <taxon>Tracheophyta</taxon>
        <taxon>Spermatophyta</taxon>
        <taxon>Magnoliopsida</taxon>
        <taxon>Liliopsida</taxon>
        <taxon>Poales</taxon>
        <taxon>Poaceae</taxon>
        <taxon>BOP clade</taxon>
        <taxon>Pooideae</taxon>
        <taxon>Triticodae</taxon>
        <taxon>Triticeae</taxon>
        <taxon>Triticinae</taxon>
        <taxon>Aegilops</taxon>
    </lineage>
</organism>
<dbReference type="EnsemblPlants" id="AET6Gv20589800.2">
    <property type="protein sequence ID" value="AET6Gv20589800.2"/>
    <property type="gene ID" value="AET6Gv20589800"/>
</dbReference>
<proteinExistence type="predicted"/>
<name>A0A453P345_AEGTS</name>
<reference evidence="2" key="5">
    <citation type="journal article" date="2021" name="G3 (Bethesda)">
        <title>Aegilops tauschii genome assembly Aet v5.0 features greater sequence contiguity and improved annotation.</title>
        <authorList>
            <person name="Wang L."/>
            <person name="Zhu T."/>
            <person name="Rodriguez J.C."/>
            <person name="Deal K.R."/>
            <person name="Dubcovsky J."/>
            <person name="McGuire P.E."/>
            <person name="Lux T."/>
            <person name="Spannagl M."/>
            <person name="Mayer K.F.X."/>
            <person name="Baldrich P."/>
            <person name="Meyers B.C."/>
            <person name="Huo N."/>
            <person name="Gu Y.Q."/>
            <person name="Zhou H."/>
            <person name="Devos K.M."/>
            <person name="Bennetzen J.L."/>
            <person name="Unver T."/>
            <person name="Budak H."/>
            <person name="Gulick P.J."/>
            <person name="Galiba G."/>
            <person name="Kalapos B."/>
            <person name="Nelson D.R."/>
            <person name="Li P."/>
            <person name="You F.M."/>
            <person name="Luo M.C."/>
            <person name="Dvorak J."/>
        </authorList>
    </citation>
    <scope>NUCLEOTIDE SEQUENCE [LARGE SCALE GENOMIC DNA]</scope>
    <source>
        <strain evidence="2">cv. AL8/78</strain>
    </source>
</reference>
<evidence type="ECO:0000313" key="2">
    <source>
        <dbReference type="EnsemblPlants" id="AET6Gv20589800.2"/>
    </source>
</evidence>
<reference evidence="3" key="1">
    <citation type="journal article" date="2014" name="Science">
        <title>Ancient hybridizations among the ancestral genomes of bread wheat.</title>
        <authorList>
            <consortium name="International Wheat Genome Sequencing Consortium,"/>
            <person name="Marcussen T."/>
            <person name="Sandve S.R."/>
            <person name="Heier L."/>
            <person name="Spannagl M."/>
            <person name="Pfeifer M."/>
            <person name="Jakobsen K.S."/>
            <person name="Wulff B.B."/>
            <person name="Steuernagel B."/>
            <person name="Mayer K.F."/>
            <person name="Olsen O.A."/>
        </authorList>
    </citation>
    <scope>NUCLEOTIDE SEQUENCE [LARGE SCALE GENOMIC DNA]</scope>
    <source>
        <strain evidence="3">cv. AL8/78</strain>
    </source>
</reference>
<evidence type="ECO:0000313" key="3">
    <source>
        <dbReference type="Proteomes" id="UP000015105"/>
    </source>
</evidence>
<keyword evidence="3" id="KW-1185">Reference proteome</keyword>
<feature type="chain" id="PRO_5019582215" evidence="1">
    <location>
        <begin position="23"/>
        <end position="88"/>
    </location>
</feature>
<reference evidence="3" key="2">
    <citation type="journal article" date="2017" name="Nat. Plants">
        <title>The Aegilops tauschii genome reveals multiple impacts of transposons.</title>
        <authorList>
            <person name="Zhao G."/>
            <person name="Zou C."/>
            <person name="Li K."/>
            <person name="Wang K."/>
            <person name="Li T."/>
            <person name="Gao L."/>
            <person name="Zhang X."/>
            <person name="Wang H."/>
            <person name="Yang Z."/>
            <person name="Liu X."/>
            <person name="Jiang W."/>
            <person name="Mao L."/>
            <person name="Kong X."/>
            <person name="Jiao Y."/>
            <person name="Jia J."/>
        </authorList>
    </citation>
    <scope>NUCLEOTIDE SEQUENCE [LARGE SCALE GENOMIC DNA]</scope>
    <source>
        <strain evidence="3">cv. AL8/78</strain>
    </source>
</reference>
<keyword evidence="1" id="KW-0732">Signal</keyword>
<sequence>MASAWCLLAPAAAPVAAPGALGVSASESRGVFVARAAVPARMRRRWGSLVVCVAPDEEKITRRSPLDFPIVILLRPFPPVVILLFLSW</sequence>
<protein>
    <submittedName>
        <fullName evidence="2">Uncharacterized protein</fullName>
    </submittedName>
</protein>
<reference evidence="2" key="4">
    <citation type="submission" date="2019-03" db="UniProtKB">
        <authorList>
            <consortium name="EnsemblPlants"/>
        </authorList>
    </citation>
    <scope>IDENTIFICATION</scope>
</reference>